<organism evidence="1 2">
    <name type="scientific">Taklimakanibacter albus</name>
    <dbReference type="NCBI Taxonomy" id="2800327"/>
    <lineage>
        <taxon>Bacteria</taxon>
        <taxon>Pseudomonadati</taxon>
        <taxon>Pseudomonadota</taxon>
        <taxon>Alphaproteobacteria</taxon>
        <taxon>Hyphomicrobiales</taxon>
        <taxon>Aestuariivirgaceae</taxon>
        <taxon>Taklimakanibacter</taxon>
    </lineage>
</organism>
<accession>A0ACC5REE5</accession>
<dbReference type="EMBL" id="JAENHL010000008">
    <property type="protein sequence ID" value="MBK1871012.1"/>
    <property type="molecule type" value="Genomic_DNA"/>
</dbReference>
<comment type="caution">
    <text evidence="1">The sequence shown here is derived from an EMBL/GenBank/DDBJ whole genome shotgun (WGS) entry which is preliminary data.</text>
</comment>
<evidence type="ECO:0000313" key="1">
    <source>
        <dbReference type="EMBL" id="MBK1871012.1"/>
    </source>
</evidence>
<reference evidence="1" key="1">
    <citation type="submission" date="2021-01" db="EMBL/GenBank/DDBJ databases">
        <authorList>
            <person name="Sun Q."/>
        </authorList>
    </citation>
    <scope>NUCLEOTIDE SEQUENCE</scope>
    <source>
        <strain evidence="1">YIM B02566</strain>
    </source>
</reference>
<name>A0ACC5REE5_9HYPH</name>
<sequence>MTDAAVIELKQSWGRIAQRLKAELGDDLYTSWFARMEPEECVDGRLAVSVPTRFLRNWIETHYAQKLLKASEAELGHLDNVHVKVRTRGVPQRPQDVAERRIIRDEMQPEPQTRMAQPQPAQALLHQPTGERGSPLDPHQTFHSFITGGSNRLAHAAAQRISESQPGLPVSFNPLFIHSAAGLGKTHLLNAIAWRVRERHPERKVLFITAERFMYHFIGALRSRDTIGFKDFFQSIDVLLIDDFQFLQGKSMTQEFYHTFNSLVDAKRQIVIAADAPPAQLDAIDQRMRSRLMGGLVVDIELPELDLRREILARRLAEVAKRDPQIRVDPDVVEFIANKVQGGGRELEGALNRVIAHQQFSHAPLSVDLAAMVLRDMSANPDQCRVRIDDILKVIGRHYNVARADLLSPRRARSVVVPRQIGMYLAKKLTPRSLPEIGRRFGGRDHSTVLHAVRKIEELMKSDDRLAREVALLVRLIEQQ</sequence>
<protein>
    <submittedName>
        <fullName evidence="1">Chromosomal replication initiator protein DnaA</fullName>
    </submittedName>
</protein>
<evidence type="ECO:0000313" key="2">
    <source>
        <dbReference type="Proteomes" id="UP000616151"/>
    </source>
</evidence>
<keyword evidence="2" id="KW-1185">Reference proteome</keyword>
<dbReference type="Proteomes" id="UP000616151">
    <property type="component" value="Unassembled WGS sequence"/>
</dbReference>
<proteinExistence type="predicted"/>
<gene>
    <name evidence="1" type="primary">dnaA</name>
    <name evidence="1" type="ORF">JHL16_31895</name>
</gene>